<name>A0A286G2K7_9PROT</name>
<evidence type="ECO:0000313" key="3">
    <source>
        <dbReference type="EMBL" id="SOD89224.1"/>
    </source>
</evidence>
<dbReference type="InterPro" id="IPR005133">
    <property type="entry name" value="PhaG_MnhG_YufB"/>
</dbReference>
<feature type="transmembrane region" description="Helical" evidence="2">
    <location>
        <begin position="41"/>
        <end position="60"/>
    </location>
</feature>
<dbReference type="AlphaFoldDB" id="A0A286G2K7"/>
<dbReference type="OrthoDB" id="4427992at2"/>
<dbReference type="GO" id="GO:0015385">
    <property type="term" value="F:sodium:proton antiporter activity"/>
    <property type="evidence" value="ECO:0007669"/>
    <property type="project" value="TreeGrafter"/>
</dbReference>
<dbReference type="RefSeq" id="WP_097277072.1">
    <property type="nucleotide sequence ID" value="NZ_OCNJ01000001.1"/>
</dbReference>
<dbReference type="NCBIfam" id="NF009314">
    <property type="entry name" value="PRK12674.1-2"/>
    <property type="match status" value="1"/>
</dbReference>
<evidence type="ECO:0000313" key="4">
    <source>
        <dbReference type="Proteomes" id="UP000219621"/>
    </source>
</evidence>
<dbReference type="PANTHER" id="PTHR34703">
    <property type="entry name" value="ANTIPORTER SUBUNIT MNHG2-RELATED"/>
    <property type="match status" value="1"/>
</dbReference>
<sequence length="129" mass="13467">MIADLIVAALLLAGGFFALVAALGVVRLPDVFIRMHASTKAGTLGGGLILAAVAVSQWEAGVTTRVVLIIAFLLVTAPIAAHLIGRAAYRIGVPLWHNTVVDEWQHDRPAAPEEPPARAPAAPPYGPHT</sequence>
<organism evidence="3 4">
    <name type="scientific">Caenispirillum bisanense</name>
    <dbReference type="NCBI Taxonomy" id="414052"/>
    <lineage>
        <taxon>Bacteria</taxon>
        <taxon>Pseudomonadati</taxon>
        <taxon>Pseudomonadota</taxon>
        <taxon>Alphaproteobacteria</taxon>
        <taxon>Rhodospirillales</taxon>
        <taxon>Novispirillaceae</taxon>
        <taxon>Caenispirillum</taxon>
    </lineage>
</organism>
<evidence type="ECO:0000256" key="1">
    <source>
        <dbReference type="SAM" id="MobiDB-lite"/>
    </source>
</evidence>
<evidence type="ECO:0000256" key="2">
    <source>
        <dbReference type="SAM" id="Phobius"/>
    </source>
</evidence>
<feature type="region of interest" description="Disordered" evidence="1">
    <location>
        <begin position="106"/>
        <end position="129"/>
    </location>
</feature>
<reference evidence="3 4" key="1">
    <citation type="submission" date="2017-09" db="EMBL/GenBank/DDBJ databases">
        <authorList>
            <person name="Ehlers B."/>
            <person name="Leendertz F.H."/>
        </authorList>
    </citation>
    <scope>NUCLEOTIDE SEQUENCE [LARGE SCALE GENOMIC DNA]</scope>
    <source>
        <strain evidence="3 4">USBA 140</strain>
    </source>
</reference>
<dbReference type="Proteomes" id="UP000219621">
    <property type="component" value="Unassembled WGS sequence"/>
</dbReference>
<feature type="compositionally biased region" description="Pro residues" evidence="1">
    <location>
        <begin position="112"/>
        <end position="129"/>
    </location>
</feature>
<dbReference type="PANTHER" id="PTHR34703:SF1">
    <property type="entry name" value="ANTIPORTER SUBUNIT MNHG2-RELATED"/>
    <property type="match status" value="1"/>
</dbReference>
<dbReference type="Pfam" id="PF03334">
    <property type="entry name" value="PhaG_MnhG_YufB"/>
    <property type="match status" value="1"/>
</dbReference>
<dbReference type="NCBIfam" id="TIGR01300">
    <property type="entry name" value="CPA3_mnhG_phaG"/>
    <property type="match status" value="1"/>
</dbReference>
<keyword evidence="2" id="KW-0812">Transmembrane</keyword>
<gene>
    <name evidence="3" type="ORF">SAMN05421508_101154</name>
</gene>
<accession>A0A286G2K7</accession>
<keyword evidence="2" id="KW-0472">Membrane</keyword>
<feature type="transmembrane region" description="Helical" evidence="2">
    <location>
        <begin position="6"/>
        <end position="29"/>
    </location>
</feature>
<feature type="transmembrane region" description="Helical" evidence="2">
    <location>
        <begin position="66"/>
        <end position="85"/>
    </location>
</feature>
<protein>
    <submittedName>
        <fullName evidence="3">Multisubunit sodium/proton antiporter, MrpG subunit</fullName>
    </submittedName>
</protein>
<keyword evidence="4" id="KW-1185">Reference proteome</keyword>
<keyword evidence="2" id="KW-1133">Transmembrane helix</keyword>
<proteinExistence type="predicted"/>
<dbReference type="EMBL" id="OCNJ01000001">
    <property type="protein sequence ID" value="SOD89224.1"/>
    <property type="molecule type" value="Genomic_DNA"/>
</dbReference>